<evidence type="ECO:0000313" key="16">
    <source>
        <dbReference type="EMBL" id="MRW87472.1"/>
    </source>
</evidence>
<dbReference type="PANTHER" id="PTHR24221:SF654">
    <property type="entry name" value="ATP-BINDING CASSETTE SUB-FAMILY B MEMBER 6"/>
    <property type="match status" value="1"/>
</dbReference>
<dbReference type="PANTHER" id="PTHR24221">
    <property type="entry name" value="ATP-BINDING CASSETTE SUB-FAMILY B"/>
    <property type="match status" value="1"/>
</dbReference>
<dbReference type="InterPro" id="IPR036640">
    <property type="entry name" value="ABC1_TM_sf"/>
</dbReference>
<keyword evidence="4 13" id="KW-0812">Transmembrane</keyword>
<dbReference type="InterPro" id="IPR003593">
    <property type="entry name" value="AAA+_ATPase"/>
</dbReference>
<dbReference type="PROSITE" id="PS50893">
    <property type="entry name" value="ABC_TRANSPORTER_2"/>
    <property type="match status" value="1"/>
</dbReference>
<dbReference type="GO" id="GO:0005524">
    <property type="term" value="F:ATP binding"/>
    <property type="evidence" value="ECO:0007669"/>
    <property type="project" value="UniProtKB-KW"/>
</dbReference>
<dbReference type="Pfam" id="PF00005">
    <property type="entry name" value="ABC_tran"/>
    <property type="match status" value="1"/>
</dbReference>
<dbReference type="InterPro" id="IPR003439">
    <property type="entry name" value="ABC_transporter-like_ATP-bd"/>
</dbReference>
<keyword evidence="7 16" id="KW-0067">ATP-binding</keyword>
<dbReference type="GO" id="GO:0031640">
    <property type="term" value="P:killing of cells of another organism"/>
    <property type="evidence" value="ECO:0007669"/>
    <property type="project" value="UniProtKB-KW"/>
</dbReference>
<dbReference type="InterPro" id="IPR017871">
    <property type="entry name" value="ABC_transporter-like_CS"/>
</dbReference>
<dbReference type="GO" id="GO:0140359">
    <property type="term" value="F:ABC-type transporter activity"/>
    <property type="evidence" value="ECO:0007669"/>
    <property type="project" value="InterPro"/>
</dbReference>
<evidence type="ECO:0000313" key="17">
    <source>
        <dbReference type="Proteomes" id="UP000439986"/>
    </source>
</evidence>
<evidence type="ECO:0000256" key="10">
    <source>
        <dbReference type="ARBA" id="ARBA00055355"/>
    </source>
</evidence>
<evidence type="ECO:0000256" key="3">
    <source>
        <dbReference type="ARBA" id="ARBA00022475"/>
    </source>
</evidence>
<feature type="domain" description="ABC transmembrane type-1" evidence="15">
    <location>
        <begin position="7"/>
        <end position="298"/>
    </location>
</feature>
<dbReference type="PROSITE" id="PS50929">
    <property type="entry name" value="ABC_TM1F"/>
    <property type="match status" value="1"/>
</dbReference>
<dbReference type="SUPFAM" id="SSF52540">
    <property type="entry name" value="P-loop containing nucleoside triphosphate hydrolases"/>
    <property type="match status" value="1"/>
</dbReference>
<protein>
    <recommendedName>
        <fullName evidence="12">Cyclolysin secretion/processing ATP-binding protein CyaB</fullName>
    </recommendedName>
</protein>
<gene>
    <name evidence="16" type="ORF">GJ698_25710</name>
</gene>
<dbReference type="GO" id="GO:0016887">
    <property type="term" value="F:ATP hydrolysis activity"/>
    <property type="evidence" value="ECO:0007669"/>
    <property type="project" value="InterPro"/>
</dbReference>
<evidence type="ECO:0000256" key="6">
    <source>
        <dbReference type="ARBA" id="ARBA00022741"/>
    </source>
</evidence>
<evidence type="ECO:0000259" key="14">
    <source>
        <dbReference type="PROSITE" id="PS50893"/>
    </source>
</evidence>
<name>A0A844DDX9_9BURK</name>
<organism evidence="16 17">
    <name type="scientific">Duganella aquatilis</name>
    <dbReference type="NCBI Taxonomy" id="2666082"/>
    <lineage>
        <taxon>Bacteria</taxon>
        <taxon>Pseudomonadati</taxon>
        <taxon>Pseudomonadota</taxon>
        <taxon>Betaproteobacteria</taxon>
        <taxon>Burkholderiales</taxon>
        <taxon>Oxalobacteraceae</taxon>
        <taxon>Telluria group</taxon>
        <taxon>Duganella</taxon>
    </lineage>
</organism>
<dbReference type="Proteomes" id="UP000439986">
    <property type="component" value="Unassembled WGS sequence"/>
</dbReference>
<evidence type="ECO:0000256" key="7">
    <source>
        <dbReference type="ARBA" id="ARBA00022840"/>
    </source>
</evidence>
<dbReference type="Pfam" id="PF00664">
    <property type="entry name" value="ABC_membrane"/>
    <property type="match status" value="1"/>
</dbReference>
<reference evidence="16 17" key="1">
    <citation type="submission" date="2019-11" db="EMBL/GenBank/DDBJ databases">
        <title>Novel species isolated from a subtropical stream in China.</title>
        <authorList>
            <person name="Lu H."/>
        </authorList>
    </citation>
    <scope>NUCLEOTIDE SEQUENCE [LARGE SCALE GENOMIC DNA]</scope>
    <source>
        <strain evidence="16 17">FT26W</strain>
    </source>
</reference>
<comment type="subcellular location">
    <subcellularLocation>
        <location evidence="1">Cell membrane</location>
        <topology evidence="1">Multi-pass membrane protein</topology>
    </subcellularLocation>
</comment>
<keyword evidence="6" id="KW-0547">Nucleotide-binding</keyword>
<dbReference type="EMBL" id="WKJL01000027">
    <property type="protein sequence ID" value="MRW87472.1"/>
    <property type="molecule type" value="Genomic_DNA"/>
</dbReference>
<evidence type="ECO:0000256" key="12">
    <source>
        <dbReference type="ARBA" id="ARBA00072252"/>
    </source>
</evidence>
<keyword evidence="9 13" id="KW-0472">Membrane</keyword>
<accession>A0A844DDX9</accession>
<dbReference type="GO" id="GO:0005886">
    <property type="term" value="C:plasma membrane"/>
    <property type="evidence" value="ECO:0007669"/>
    <property type="project" value="UniProtKB-SubCell"/>
</dbReference>
<comment type="function">
    <text evidence="10">Involved in the export of calmodulin-sensitive adenylate cyclase-hemolysin (cyclolysin).</text>
</comment>
<dbReference type="CDD" id="cd07346">
    <property type="entry name" value="ABC_6TM_exporters"/>
    <property type="match status" value="1"/>
</dbReference>
<dbReference type="Gene3D" id="3.40.50.300">
    <property type="entry name" value="P-loop containing nucleotide triphosphate hydrolases"/>
    <property type="match status" value="1"/>
</dbReference>
<dbReference type="Gene3D" id="1.20.1560.10">
    <property type="entry name" value="ABC transporter type 1, transmembrane domain"/>
    <property type="match status" value="1"/>
</dbReference>
<comment type="caution">
    <text evidence="16">The sequence shown here is derived from an EMBL/GenBank/DDBJ whole genome shotgun (WGS) entry which is preliminary data.</text>
</comment>
<evidence type="ECO:0000259" key="15">
    <source>
        <dbReference type="PROSITE" id="PS50929"/>
    </source>
</evidence>
<dbReference type="SUPFAM" id="SSF90123">
    <property type="entry name" value="ABC transporter transmembrane region"/>
    <property type="match status" value="1"/>
</dbReference>
<dbReference type="AlphaFoldDB" id="A0A844DDX9"/>
<dbReference type="SMART" id="SM00382">
    <property type="entry name" value="AAA"/>
    <property type="match status" value="1"/>
</dbReference>
<evidence type="ECO:0000256" key="8">
    <source>
        <dbReference type="ARBA" id="ARBA00022989"/>
    </source>
</evidence>
<evidence type="ECO:0000256" key="9">
    <source>
        <dbReference type="ARBA" id="ARBA00023136"/>
    </source>
</evidence>
<dbReference type="InterPro" id="IPR027417">
    <property type="entry name" value="P-loop_NTPase"/>
</dbReference>
<evidence type="ECO:0000256" key="4">
    <source>
        <dbReference type="ARBA" id="ARBA00022692"/>
    </source>
</evidence>
<evidence type="ECO:0000256" key="5">
    <source>
        <dbReference type="ARBA" id="ARBA00022735"/>
    </source>
</evidence>
<dbReference type="PROSITE" id="PS00211">
    <property type="entry name" value="ABC_TRANSPORTER_1"/>
    <property type="match status" value="1"/>
</dbReference>
<comment type="similarity">
    <text evidence="11">Belongs to the ABC transporter superfamily. Cyclolysin exporter (TC 3.A.1.109.2) family.</text>
</comment>
<feature type="transmembrane region" description="Helical" evidence="13">
    <location>
        <begin position="52"/>
        <end position="73"/>
    </location>
</feature>
<keyword evidence="5" id="KW-0354">Hemolysis</keyword>
<keyword evidence="17" id="KW-1185">Reference proteome</keyword>
<sequence>MPLLVGATLLLFVAANAGLACQQWLLGLAVHDVTQGKAVLRLADGTLDHAPALRWLAVLGAVALARALLAYAVTLASQQCNQRLLTLLRARIFNQVQQLPLAYHWRHGMGELVSLTTRDADKVRDAMITFWRQGVDTVLVLVAVPGLLSWYHPALGLVPLLLSAVALALLLHQAGHLVVLDRATGAAYDRVNQDISEGVTGVRVIKSFVLERQRSERFAREVALFAAQSRAALVYASSRVPLPQTVVAMGHVWIMLYGAQLVARGQLDLGQLTAALLLATMLVFRLEGVGSAMQAWSDARSSAGRIWDLLDTPLSLGGGAGVLPPGPLGCRLTQVTLGAPGGGKQILDDCTLTLAPGEVVALVGPTGAGKSMLAHLLPRLLKPDSGTVELGAGADGWQDAASLDLAALRRRVHVVPQESFLFSDTVAANLRLAAPHASDADLQRALRLASAGDIVAGLEHGQETQLGERGATLSGGQRQRLCLARALLAAPDLLVLDDATSALDAVTERRVLEALRSDAAGRPTLLLIASKLSTVLHADRVLLLDGGRIAATGTHAQLARGYRAYRELLGMDEEVAHG</sequence>
<proteinExistence type="inferred from homology"/>
<dbReference type="InterPro" id="IPR011527">
    <property type="entry name" value="ABC1_TM_dom"/>
</dbReference>
<keyword evidence="5" id="KW-0204">Cytolysis</keyword>
<evidence type="ECO:0000256" key="2">
    <source>
        <dbReference type="ARBA" id="ARBA00022448"/>
    </source>
</evidence>
<keyword evidence="8 13" id="KW-1133">Transmembrane helix</keyword>
<keyword evidence="2" id="KW-0813">Transport</keyword>
<evidence type="ECO:0000256" key="1">
    <source>
        <dbReference type="ARBA" id="ARBA00004651"/>
    </source>
</evidence>
<evidence type="ECO:0000256" key="11">
    <source>
        <dbReference type="ARBA" id="ARBA00061173"/>
    </source>
</evidence>
<keyword evidence="3" id="KW-1003">Cell membrane</keyword>
<feature type="transmembrane region" description="Helical" evidence="13">
    <location>
        <begin position="134"/>
        <end position="151"/>
    </location>
</feature>
<evidence type="ECO:0000256" key="13">
    <source>
        <dbReference type="SAM" id="Phobius"/>
    </source>
</evidence>
<dbReference type="FunFam" id="3.40.50.300:FF:000299">
    <property type="entry name" value="ABC transporter ATP-binding protein/permease"/>
    <property type="match status" value="1"/>
</dbReference>
<feature type="domain" description="ABC transporter" evidence="14">
    <location>
        <begin position="330"/>
        <end position="571"/>
    </location>
</feature>
<dbReference type="InterPro" id="IPR039421">
    <property type="entry name" value="Type_1_exporter"/>
</dbReference>